<organism evidence="2 3">
    <name type="scientific">Micromonospora acroterricola</name>
    <dbReference type="NCBI Taxonomy" id="2202421"/>
    <lineage>
        <taxon>Bacteria</taxon>
        <taxon>Bacillati</taxon>
        <taxon>Actinomycetota</taxon>
        <taxon>Actinomycetes</taxon>
        <taxon>Micromonosporales</taxon>
        <taxon>Micromonosporaceae</taxon>
        <taxon>Micromonospora</taxon>
    </lineage>
</organism>
<protein>
    <recommendedName>
        <fullName evidence="4">SUKH-4 immunity protein of toxin-antitoxin system</fullName>
    </recommendedName>
</protein>
<name>A0A317D5D9_9ACTN</name>
<dbReference type="EMBL" id="QGKR01000172">
    <property type="protein sequence ID" value="PWR09824.1"/>
    <property type="molecule type" value="Genomic_DNA"/>
</dbReference>
<evidence type="ECO:0000313" key="2">
    <source>
        <dbReference type="EMBL" id="PWR09824.1"/>
    </source>
</evidence>
<feature type="region of interest" description="Disordered" evidence="1">
    <location>
        <begin position="164"/>
        <end position="193"/>
    </location>
</feature>
<dbReference type="SUPFAM" id="SSF160631">
    <property type="entry name" value="SMI1/KNR4-like"/>
    <property type="match status" value="1"/>
</dbReference>
<dbReference type="AlphaFoldDB" id="A0A317D5D9"/>
<dbReference type="InterPro" id="IPR025851">
    <property type="entry name" value="SUKH-4"/>
</dbReference>
<dbReference type="Pfam" id="PF14435">
    <property type="entry name" value="SUKH-4"/>
    <property type="match status" value="1"/>
</dbReference>
<proteinExistence type="predicted"/>
<feature type="compositionally biased region" description="Acidic residues" evidence="1">
    <location>
        <begin position="168"/>
        <end position="186"/>
    </location>
</feature>
<evidence type="ECO:0008006" key="4">
    <source>
        <dbReference type="Google" id="ProtNLM"/>
    </source>
</evidence>
<gene>
    <name evidence="2" type="ORF">DKT68_11150</name>
</gene>
<evidence type="ECO:0000313" key="3">
    <source>
        <dbReference type="Proteomes" id="UP000245410"/>
    </source>
</evidence>
<keyword evidence="3" id="KW-1185">Reference proteome</keyword>
<dbReference type="Proteomes" id="UP000245410">
    <property type="component" value="Unassembled WGS sequence"/>
</dbReference>
<dbReference type="RefSeq" id="WP_109817336.1">
    <property type="nucleotide sequence ID" value="NZ_QGKR01000172.1"/>
</dbReference>
<dbReference type="InterPro" id="IPR037883">
    <property type="entry name" value="Knr4/Smi1-like_sf"/>
</dbReference>
<evidence type="ECO:0000256" key="1">
    <source>
        <dbReference type="SAM" id="MobiDB-lite"/>
    </source>
</evidence>
<sequence>MTPELHQLIEELRADLTEDQPASLGYAQFGEGAAIDAVPADIPGDLRDLLLVVDGLRAGRIELASTSSLAGIQYHLDYAPDFSAIPEDRAGWLVIGTHSDEPIFMDRGTGSIWYFPPTGTEWFMSDAFEELAPDLDSFVHYYLLGPGYADLTPADDEWFAFLDQQGLLDEDDEDEDDDEDDETDGDADARDGR</sequence>
<dbReference type="OrthoDB" id="4184376at2"/>
<accession>A0A317D5D9</accession>
<reference evidence="2 3" key="1">
    <citation type="submission" date="2018-05" db="EMBL/GenBank/DDBJ databases">
        <title>Micromonospora atacamensis sp. nov., a novel actinobacteria isolated from high altitude Atacama Desert soil.</title>
        <authorList>
            <person name="Carro L."/>
            <person name="Golinska P."/>
            <person name="Klenk H.-P."/>
            <person name="Goodfellow M."/>
        </authorList>
    </citation>
    <scope>NUCLEOTIDE SEQUENCE [LARGE SCALE GENOMIC DNA]</scope>
    <source>
        <strain evidence="2 3">5R2A7</strain>
    </source>
</reference>
<comment type="caution">
    <text evidence="2">The sequence shown here is derived from an EMBL/GenBank/DDBJ whole genome shotgun (WGS) entry which is preliminary data.</text>
</comment>